<evidence type="ECO:0000256" key="4">
    <source>
        <dbReference type="ARBA" id="ARBA00022741"/>
    </source>
</evidence>
<reference evidence="11" key="2">
    <citation type="journal article" date="2023" name="IMA Fungus">
        <title>Comparative genomic study of the Penicillium genus elucidates a diverse pangenome and 15 lateral gene transfer events.</title>
        <authorList>
            <person name="Petersen C."/>
            <person name="Sorensen T."/>
            <person name="Nielsen M.R."/>
            <person name="Sondergaard T.E."/>
            <person name="Sorensen J.L."/>
            <person name="Fitzpatrick D.A."/>
            <person name="Frisvad J.C."/>
            <person name="Nielsen K.L."/>
        </authorList>
    </citation>
    <scope>NUCLEOTIDE SEQUENCE</scope>
    <source>
        <strain evidence="11">IBT 20477</strain>
    </source>
</reference>
<keyword evidence="7 9" id="KW-0472">Membrane</keyword>
<evidence type="ECO:0000256" key="8">
    <source>
        <dbReference type="SAM" id="MobiDB-lite"/>
    </source>
</evidence>
<dbReference type="GO" id="GO:0005524">
    <property type="term" value="F:ATP binding"/>
    <property type="evidence" value="ECO:0007669"/>
    <property type="project" value="UniProtKB-KW"/>
</dbReference>
<evidence type="ECO:0000256" key="3">
    <source>
        <dbReference type="ARBA" id="ARBA00022692"/>
    </source>
</evidence>
<feature type="transmembrane region" description="Helical" evidence="9">
    <location>
        <begin position="132"/>
        <end position="156"/>
    </location>
</feature>
<feature type="compositionally biased region" description="Low complexity" evidence="8">
    <location>
        <begin position="77"/>
        <end position="129"/>
    </location>
</feature>
<protein>
    <recommendedName>
        <fullName evidence="10">Epidermal growth factor receptor-like transmembrane-juxtamembrane segment domain-containing protein</fullName>
    </recommendedName>
</protein>
<keyword evidence="12" id="KW-1185">Reference proteome</keyword>
<dbReference type="InterPro" id="IPR049328">
    <property type="entry name" value="TM_ErbB1"/>
</dbReference>
<keyword evidence="5" id="KW-0067">ATP-binding</keyword>
<reference evidence="11" key="1">
    <citation type="submission" date="2022-11" db="EMBL/GenBank/DDBJ databases">
        <authorList>
            <person name="Petersen C."/>
        </authorList>
    </citation>
    <scope>NUCLEOTIDE SEQUENCE</scope>
    <source>
        <strain evidence="11">IBT 20477</strain>
    </source>
</reference>
<evidence type="ECO:0000256" key="5">
    <source>
        <dbReference type="ARBA" id="ARBA00022840"/>
    </source>
</evidence>
<proteinExistence type="predicted"/>
<sequence length="492" mass="51792">MVFEMESLESLESIIPRDSNTCTGTKQWYVCTAGNFRGCCSSDPCTTGICPDDSDNDTLSLTTAGVIGLLPNVTPRTTTTSSTSTLSGSTTVLSTDPSTTASPPSSTTSSITSETSAGSETSNTPSTPSSNLAAIIGGVVGGIAVLVICAVLLFCCCRRKREYGKREKGSTLVSWYPYGFTRKDRANAPEMKGALSPSDSETNNSLSAVSPFTTDNTRGSINLTPDLALGSSSTSLISYSPHKTSPVPPTKPHSNELIASVPSRQGFTPELPGTCFHRLRAELASHSQSELINVPMEQRQRQQNHTKSRTSLRAWESPALAPIPSSRASPARGTGNSSGHSHSNSNGSSTGRNQAGRVITAEGVVLGANLDRYSNGMEIGDSQAQGERGREAERGETDHVMSFMQYAGRPEDRGLGNGLGIITSDHTFNLQGRGSSASRSRPRPAERSLEDDIAAAEGNVDVPPAYEAKEGAPRHEIKSPSGRMGMSPTGGI</sequence>
<feature type="region of interest" description="Disordered" evidence="8">
    <location>
        <begin position="427"/>
        <end position="492"/>
    </location>
</feature>
<feature type="compositionally biased region" description="Basic and acidic residues" evidence="8">
    <location>
        <begin position="467"/>
        <end position="478"/>
    </location>
</feature>
<evidence type="ECO:0000256" key="7">
    <source>
        <dbReference type="ARBA" id="ARBA00023136"/>
    </source>
</evidence>
<dbReference type="PANTHER" id="PTHR15549:SF26">
    <property type="entry name" value="AXIAL BUDDING PATTERN PROTEIN 2-RELATED"/>
    <property type="match status" value="1"/>
</dbReference>
<organism evidence="11 12">
    <name type="scientific">Penicillium cf. viridicatum</name>
    <dbReference type="NCBI Taxonomy" id="2972119"/>
    <lineage>
        <taxon>Eukaryota</taxon>
        <taxon>Fungi</taxon>
        <taxon>Dikarya</taxon>
        <taxon>Ascomycota</taxon>
        <taxon>Pezizomycotina</taxon>
        <taxon>Eurotiomycetes</taxon>
        <taxon>Eurotiomycetidae</taxon>
        <taxon>Eurotiales</taxon>
        <taxon>Aspergillaceae</taxon>
        <taxon>Penicillium</taxon>
    </lineage>
</organism>
<evidence type="ECO:0000256" key="6">
    <source>
        <dbReference type="ARBA" id="ARBA00022989"/>
    </source>
</evidence>
<dbReference type="InterPro" id="IPR051694">
    <property type="entry name" value="Immunoregulatory_rcpt-like"/>
</dbReference>
<dbReference type="GO" id="GO:0071944">
    <property type="term" value="C:cell periphery"/>
    <property type="evidence" value="ECO:0007669"/>
    <property type="project" value="UniProtKB-ARBA"/>
</dbReference>
<keyword evidence="3 9" id="KW-0812">Transmembrane</keyword>
<dbReference type="GO" id="GO:0016020">
    <property type="term" value="C:membrane"/>
    <property type="evidence" value="ECO:0007669"/>
    <property type="project" value="UniProtKB-SubCell"/>
</dbReference>
<dbReference type="AlphaFoldDB" id="A0A9W9JD46"/>
<feature type="region of interest" description="Disordered" evidence="8">
    <location>
        <begin position="293"/>
        <end position="354"/>
    </location>
</feature>
<dbReference type="Proteomes" id="UP001150942">
    <property type="component" value="Unassembled WGS sequence"/>
</dbReference>
<dbReference type="EMBL" id="JAPQKQ010000006">
    <property type="protein sequence ID" value="KAJ5192750.1"/>
    <property type="molecule type" value="Genomic_DNA"/>
</dbReference>
<dbReference type="OrthoDB" id="5431298at2759"/>
<comment type="caution">
    <text evidence="11">The sequence shown here is derived from an EMBL/GenBank/DDBJ whole genome shotgun (WGS) entry which is preliminary data.</text>
</comment>
<keyword evidence="2" id="KW-0597">Phosphoprotein</keyword>
<keyword evidence="4" id="KW-0547">Nucleotide-binding</keyword>
<gene>
    <name evidence="11" type="ORF">N7449_008892</name>
</gene>
<accession>A0A9W9JD46</accession>
<evidence type="ECO:0000256" key="1">
    <source>
        <dbReference type="ARBA" id="ARBA00004167"/>
    </source>
</evidence>
<feature type="region of interest" description="Disordered" evidence="8">
    <location>
        <begin position="72"/>
        <end position="129"/>
    </location>
</feature>
<feature type="compositionally biased region" description="Low complexity" evidence="8">
    <location>
        <begin position="332"/>
        <end position="353"/>
    </location>
</feature>
<evidence type="ECO:0000256" key="2">
    <source>
        <dbReference type="ARBA" id="ARBA00022553"/>
    </source>
</evidence>
<name>A0A9W9JD46_9EURO</name>
<dbReference type="PANTHER" id="PTHR15549">
    <property type="entry name" value="PAIRED IMMUNOGLOBULIN-LIKE TYPE 2 RECEPTOR"/>
    <property type="match status" value="1"/>
</dbReference>
<comment type="subcellular location">
    <subcellularLocation>
        <location evidence="1">Membrane</location>
        <topology evidence="1">Single-pass membrane protein</topology>
    </subcellularLocation>
</comment>
<evidence type="ECO:0000259" key="10">
    <source>
        <dbReference type="Pfam" id="PF21314"/>
    </source>
</evidence>
<evidence type="ECO:0000313" key="12">
    <source>
        <dbReference type="Proteomes" id="UP001150942"/>
    </source>
</evidence>
<feature type="domain" description="Epidermal growth factor receptor-like transmembrane-juxtamembrane segment" evidence="10">
    <location>
        <begin position="135"/>
        <end position="161"/>
    </location>
</feature>
<dbReference type="Pfam" id="PF21314">
    <property type="entry name" value="TM_ErbB1"/>
    <property type="match status" value="1"/>
</dbReference>
<evidence type="ECO:0000313" key="11">
    <source>
        <dbReference type="EMBL" id="KAJ5192750.1"/>
    </source>
</evidence>
<keyword evidence="6 9" id="KW-1133">Transmembrane helix</keyword>
<evidence type="ECO:0000256" key="9">
    <source>
        <dbReference type="SAM" id="Phobius"/>
    </source>
</evidence>